<evidence type="ECO:0000259" key="3">
    <source>
        <dbReference type="Pfam" id="PF14698"/>
    </source>
</evidence>
<dbReference type="InterPro" id="IPR022761">
    <property type="entry name" value="Fumarate_lyase_N"/>
</dbReference>
<sequence>MTQQLWGGRFGKNAGKTNECLATLNCSLPLDSRLFADDIDGSKAYAEALKKAGYLTGEECEKILTGLELVRYDWIEGLMKFLPSDEDVHTVNERRLTELVGEVGQRLHTGRSRNDQVITDMKLWLRKAIRETCSSMRKLMESMTQQAQQHLGVLMPGYTHMQRAQTVQFSHWLLSHAFALREDCLRFCDVRSRSNVLPLGSGALAGNPLQIDRVWLAERLGFAAVTANSMHAVGDRDFVVDFIYCCSMVGLHLSRLAEDLIIYATKEFDFIQISDDFSTGSSLMPQKRNPDSLELVRGLSANLCATLTGAMMTIKGTPSTYNKDLQFDKQYCFEAFDKLQLALAVTEGVVKSMKIKMQKMEMALSSDMLATDWAYYLVRKGVPFRKAHHYIGAVVAHAERMSLEITEIPLEDLQQICPHFDVDIAKVADYSSNVEQYDVIGGTATISVTEQLKLLGEFISGLKKLE</sequence>
<dbReference type="HAMAP" id="MF_00006">
    <property type="entry name" value="Arg_succ_lyase"/>
    <property type="match status" value="1"/>
</dbReference>
<dbReference type="Pfam" id="PF14698">
    <property type="entry name" value="ASL_C2"/>
    <property type="match status" value="1"/>
</dbReference>
<dbReference type="Gene3D" id="1.20.200.10">
    <property type="entry name" value="Fumarase/aspartase (Central domain)"/>
    <property type="match status" value="1"/>
</dbReference>
<comment type="caution">
    <text evidence="4">The sequence shown here is derived from an EMBL/GenBank/DDBJ whole genome shotgun (WGS) entry which is preliminary data.</text>
</comment>
<gene>
    <name evidence="4" type="ORF">FF38_11323</name>
</gene>
<dbReference type="AlphaFoldDB" id="A0A0L0BVK3"/>
<feature type="domain" description="Argininosuccinate lyase C-terminal" evidence="3">
    <location>
        <begin position="368"/>
        <end position="435"/>
    </location>
</feature>
<name>A0A0L0BVK3_LUCCU</name>
<proteinExistence type="inferred from homology"/>
<dbReference type="SUPFAM" id="SSF48557">
    <property type="entry name" value="L-aspartase-like"/>
    <property type="match status" value="1"/>
</dbReference>
<dbReference type="InterPro" id="IPR000362">
    <property type="entry name" value="Fumarate_lyase_fam"/>
</dbReference>
<dbReference type="PRINTS" id="PR00149">
    <property type="entry name" value="FUMRATELYASE"/>
</dbReference>
<dbReference type="EMBL" id="JRES01001270">
    <property type="protein sequence ID" value="KNC24051.1"/>
    <property type="molecule type" value="Genomic_DNA"/>
</dbReference>
<comment type="similarity">
    <text evidence="1">Belongs to the lyase 1 family. Argininosuccinate lyase subfamily.</text>
</comment>
<evidence type="ECO:0000259" key="2">
    <source>
        <dbReference type="Pfam" id="PF00206"/>
    </source>
</evidence>
<dbReference type="PROSITE" id="PS00163">
    <property type="entry name" value="FUMARATE_LYASES"/>
    <property type="match status" value="1"/>
</dbReference>
<dbReference type="CDD" id="cd01359">
    <property type="entry name" value="Argininosuccinate_lyase"/>
    <property type="match status" value="1"/>
</dbReference>
<dbReference type="FunFam" id="1.20.200.10:FF:000015">
    <property type="entry name" value="argininosuccinate lyase isoform X2"/>
    <property type="match status" value="1"/>
</dbReference>
<evidence type="ECO:0000313" key="4">
    <source>
        <dbReference type="EMBL" id="KNC24051.1"/>
    </source>
</evidence>
<dbReference type="PANTHER" id="PTHR43814:SF1">
    <property type="entry name" value="ARGININOSUCCINATE LYASE"/>
    <property type="match status" value="1"/>
</dbReference>
<dbReference type="OrthoDB" id="2561043at2759"/>
<accession>A0A0L0BVK3</accession>
<evidence type="ECO:0000313" key="5">
    <source>
        <dbReference type="Proteomes" id="UP000037069"/>
    </source>
</evidence>
<protein>
    <recommendedName>
        <fullName evidence="6">Argininosuccinate lyase</fullName>
    </recommendedName>
</protein>
<reference evidence="4 5" key="1">
    <citation type="journal article" date="2015" name="Nat. Commun.">
        <title>Lucilia cuprina genome unlocks parasitic fly biology to underpin future interventions.</title>
        <authorList>
            <person name="Anstead C.A."/>
            <person name="Korhonen P.K."/>
            <person name="Young N.D."/>
            <person name="Hall R.S."/>
            <person name="Jex A.R."/>
            <person name="Murali S.C."/>
            <person name="Hughes D.S."/>
            <person name="Lee S.F."/>
            <person name="Perry T."/>
            <person name="Stroehlein A.J."/>
            <person name="Ansell B.R."/>
            <person name="Breugelmans B."/>
            <person name="Hofmann A."/>
            <person name="Qu J."/>
            <person name="Dugan S."/>
            <person name="Lee S.L."/>
            <person name="Chao H."/>
            <person name="Dinh H."/>
            <person name="Han Y."/>
            <person name="Doddapaneni H.V."/>
            <person name="Worley K.C."/>
            <person name="Muzny D.M."/>
            <person name="Ioannidis P."/>
            <person name="Waterhouse R.M."/>
            <person name="Zdobnov E.M."/>
            <person name="James P.J."/>
            <person name="Bagnall N.H."/>
            <person name="Kotze A.C."/>
            <person name="Gibbs R.A."/>
            <person name="Richards S."/>
            <person name="Batterham P."/>
            <person name="Gasser R.B."/>
        </authorList>
    </citation>
    <scope>NUCLEOTIDE SEQUENCE [LARGE SCALE GENOMIC DNA]</scope>
    <source>
        <strain evidence="4 5">LS</strain>
        <tissue evidence="4">Full body</tissue>
    </source>
</reference>
<dbReference type="FunFam" id="1.10.40.30:FF:000001">
    <property type="entry name" value="Argininosuccinate lyase"/>
    <property type="match status" value="1"/>
</dbReference>
<dbReference type="GO" id="GO:0004056">
    <property type="term" value="F:argininosuccinate lyase activity"/>
    <property type="evidence" value="ECO:0007669"/>
    <property type="project" value="InterPro"/>
</dbReference>
<dbReference type="Pfam" id="PF00206">
    <property type="entry name" value="Lyase_1"/>
    <property type="match status" value="1"/>
</dbReference>
<dbReference type="STRING" id="7375.A0A0L0BVK3"/>
<evidence type="ECO:0008006" key="6">
    <source>
        <dbReference type="Google" id="ProtNLM"/>
    </source>
</evidence>
<dbReference type="InterPro" id="IPR024083">
    <property type="entry name" value="Fumarase/histidase_N"/>
</dbReference>
<dbReference type="GO" id="GO:0005829">
    <property type="term" value="C:cytosol"/>
    <property type="evidence" value="ECO:0007669"/>
    <property type="project" value="TreeGrafter"/>
</dbReference>
<dbReference type="Proteomes" id="UP000037069">
    <property type="component" value="Unassembled WGS sequence"/>
</dbReference>
<keyword evidence="5" id="KW-1185">Reference proteome</keyword>
<dbReference type="InterPro" id="IPR008948">
    <property type="entry name" value="L-Aspartase-like"/>
</dbReference>
<dbReference type="FunFam" id="1.10.275.10:FF:000002">
    <property type="entry name" value="Argininosuccinate lyase"/>
    <property type="match status" value="1"/>
</dbReference>
<dbReference type="InterPro" id="IPR020557">
    <property type="entry name" value="Fumarate_lyase_CS"/>
</dbReference>
<organism evidence="4 5">
    <name type="scientific">Lucilia cuprina</name>
    <name type="common">Green bottle fly</name>
    <name type="synonym">Australian sheep blowfly</name>
    <dbReference type="NCBI Taxonomy" id="7375"/>
    <lineage>
        <taxon>Eukaryota</taxon>
        <taxon>Metazoa</taxon>
        <taxon>Ecdysozoa</taxon>
        <taxon>Arthropoda</taxon>
        <taxon>Hexapoda</taxon>
        <taxon>Insecta</taxon>
        <taxon>Pterygota</taxon>
        <taxon>Neoptera</taxon>
        <taxon>Endopterygota</taxon>
        <taxon>Diptera</taxon>
        <taxon>Brachycera</taxon>
        <taxon>Muscomorpha</taxon>
        <taxon>Oestroidea</taxon>
        <taxon>Calliphoridae</taxon>
        <taxon>Luciliinae</taxon>
        <taxon>Lucilia</taxon>
    </lineage>
</organism>
<dbReference type="InterPro" id="IPR029419">
    <property type="entry name" value="Arg_succ_lyase_C"/>
</dbReference>
<evidence type="ECO:0000256" key="1">
    <source>
        <dbReference type="ARBA" id="ARBA00010755"/>
    </source>
</evidence>
<dbReference type="GO" id="GO:0042450">
    <property type="term" value="P:L-arginine biosynthetic process via ornithine"/>
    <property type="evidence" value="ECO:0007669"/>
    <property type="project" value="InterPro"/>
</dbReference>
<dbReference type="PRINTS" id="PR00145">
    <property type="entry name" value="ARGSUCLYASE"/>
</dbReference>
<dbReference type="Gene3D" id="1.10.40.30">
    <property type="entry name" value="Fumarase/aspartase (C-terminal domain)"/>
    <property type="match status" value="1"/>
</dbReference>
<dbReference type="OMA" id="DFAIEFC"/>
<dbReference type="Gene3D" id="1.10.275.10">
    <property type="entry name" value="Fumarase/aspartase (N-terminal domain)"/>
    <property type="match status" value="1"/>
</dbReference>
<dbReference type="PANTHER" id="PTHR43814">
    <property type="entry name" value="ARGININOSUCCINATE LYASE"/>
    <property type="match status" value="1"/>
</dbReference>
<feature type="domain" description="Fumarate lyase N-terminal" evidence="2">
    <location>
        <begin position="14"/>
        <end position="302"/>
    </location>
</feature>
<dbReference type="InterPro" id="IPR009049">
    <property type="entry name" value="Argininosuccinate_lyase"/>
</dbReference>
<dbReference type="NCBIfam" id="TIGR00838">
    <property type="entry name" value="argH"/>
    <property type="match status" value="1"/>
</dbReference>